<proteinExistence type="predicted"/>
<gene>
    <name evidence="2" type="ORF">ACE11A_14420</name>
</gene>
<comment type="caution">
    <text evidence="2">The sequence shown here is derived from an EMBL/GenBank/DDBJ whole genome shotgun (WGS) entry which is preliminary data.</text>
</comment>
<dbReference type="SUPFAM" id="SSF51905">
    <property type="entry name" value="FAD/NAD(P)-binding domain"/>
    <property type="match status" value="1"/>
</dbReference>
<evidence type="ECO:0000313" key="3">
    <source>
        <dbReference type="Proteomes" id="UP001577267"/>
    </source>
</evidence>
<accession>A0ABV4ZN42</accession>
<dbReference type="InterPro" id="IPR002938">
    <property type="entry name" value="FAD-bd"/>
</dbReference>
<dbReference type="Pfam" id="PF01494">
    <property type="entry name" value="FAD_binding_3"/>
    <property type="match status" value="1"/>
</dbReference>
<keyword evidence="3" id="KW-1185">Reference proteome</keyword>
<dbReference type="PANTHER" id="PTHR46865">
    <property type="entry name" value="OXIDOREDUCTASE-RELATED"/>
    <property type="match status" value="1"/>
</dbReference>
<evidence type="ECO:0000259" key="1">
    <source>
        <dbReference type="Pfam" id="PF01494"/>
    </source>
</evidence>
<dbReference type="InterPro" id="IPR051704">
    <property type="entry name" value="FAD_aromatic-hydroxylase"/>
</dbReference>
<evidence type="ECO:0000313" key="2">
    <source>
        <dbReference type="EMBL" id="MFB4195547.1"/>
    </source>
</evidence>
<dbReference type="Gene3D" id="3.50.50.60">
    <property type="entry name" value="FAD/NAD(P)-binding domain"/>
    <property type="match status" value="1"/>
</dbReference>
<dbReference type="RefSeq" id="WP_375063498.1">
    <property type="nucleotide sequence ID" value="NZ_JBHGBT010000012.1"/>
</dbReference>
<sequence>MEAAPAAARKGRTRRRALVVGAGIAGSSAAWWLERTGWDVLLVDENRDTSRGAYLIQLDRTALDLAERMGATGIVEAVSFPAPAISLRLGKRPRPRTSSLDVGTYRLAHRGPLIGALFAHVPAAVEQRLGTSLTALEHHDDMVRAHFSDGTADAFDIVVGADGIHSTVRRMMLAPDAHCVYHNGVCHVWINLEADMATGDKAVVVGREGGLLQIYPYPETGRTLLVAALRVPENPDLPALLDQVSGITRRAGKDLANLADATPAATEVRLTRFAQIRQPRWYTRRVVLVGDAAHCIDPLSGMGAHGALLGTSTLARELRTTRDVTQAFARYEARVRPFARISQRATARTVEYFTRTGRRERLTTLAHGLGELAGTLPAALSRSGRRSLAGQATP</sequence>
<dbReference type="EMBL" id="JBHGBT010000012">
    <property type="protein sequence ID" value="MFB4195547.1"/>
    <property type="molecule type" value="Genomic_DNA"/>
</dbReference>
<dbReference type="Proteomes" id="UP001577267">
    <property type="component" value="Unassembled WGS sequence"/>
</dbReference>
<name>A0ABV4ZN42_9ACTN</name>
<feature type="domain" description="FAD-binding" evidence="1">
    <location>
        <begin position="17"/>
        <end position="339"/>
    </location>
</feature>
<dbReference type="PRINTS" id="PR00420">
    <property type="entry name" value="RNGMNOXGNASE"/>
</dbReference>
<reference evidence="2 3" key="1">
    <citation type="submission" date="2024-09" db="EMBL/GenBank/DDBJ databases">
        <title>Draft genome sequence of multifaceted antimicrobials producing Streptomyces sp. strain FH1.</title>
        <authorList>
            <person name="Hassan F."/>
            <person name="Ali H."/>
            <person name="Hassan N."/>
            <person name="Nawaz A."/>
        </authorList>
    </citation>
    <scope>NUCLEOTIDE SEQUENCE [LARGE SCALE GENOMIC DNA]</scope>
    <source>
        <strain evidence="2 3">FH1</strain>
    </source>
</reference>
<dbReference type="Gene3D" id="3.30.9.10">
    <property type="entry name" value="D-Amino Acid Oxidase, subunit A, domain 2"/>
    <property type="match status" value="1"/>
</dbReference>
<dbReference type="InterPro" id="IPR036188">
    <property type="entry name" value="FAD/NAD-bd_sf"/>
</dbReference>
<organism evidence="2 3">
    <name type="scientific">Streptomyces carpaticus</name>
    <dbReference type="NCBI Taxonomy" id="285558"/>
    <lineage>
        <taxon>Bacteria</taxon>
        <taxon>Bacillati</taxon>
        <taxon>Actinomycetota</taxon>
        <taxon>Actinomycetes</taxon>
        <taxon>Kitasatosporales</taxon>
        <taxon>Streptomycetaceae</taxon>
        <taxon>Streptomyces</taxon>
    </lineage>
</organism>
<protein>
    <submittedName>
        <fullName evidence="2">FAD-dependent oxidoreductase</fullName>
    </submittedName>
</protein>